<sequence>MNSQNLVLGTEDELSEAIGEKLVSLTNGKLIVNQKLRQNGFGYLKKRIHNFCQLAERHPVLLITDLDNAACPEKLKLSWLKERKEPDSFIFRVAVREIESWILADHSGLNTLFGKKAGKFPDNPDLLPNPKATLLSLAGKAPRDVKEALVAKKGSTAIQGIQYNSLLCDFVKRNWNPEEASLRSKSLALTINSLNKLAENI</sequence>
<evidence type="ECO:0000313" key="1">
    <source>
        <dbReference type="EMBL" id="TXE35332.1"/>
    </source>
</evidence>
<dbReference type="EMBL" id="VOUQ01000003">
    <property type="protein sequence ID" value="TXE35332.1"/>
    <property type="molecule type" value="Genomic_DNA"/>
</dbReference>
<organism evidence="1 2">
    <name type="scientific">Serratia marcescens</name>
    <dbReference type="NCBI Taxonomy" id="615"/>
    <lineage>
        <taxon>Bacteria</taxon>
        <taxon>Pseudomonadati</taxon>
        <taxon>Pseudomonadota</taxon>
        <taxon>Gammaproteobacteria</taxon>
        <taxon>Enterobacterales</taxon>
        <taxon>Yersiniaceae</taxon>
        <taxon>Serratia</taxon>
    </lineage>
</organism>
<protein>
    <submittedName>
        <fullName evidence="1">DUF4276 family protein</fullName>
    </submittedName>
</protein>
<reference evidence="1 2" key="1">
    <citation type="submission" date="2019-07" db="EMBL/GenBank/DDBJ databases">
        <title>Serratia strains were isolated from fresh produce.</title>
        <authorList>
            <person name="Cho G.-S."/>
            <person name="Stein M."/>
            <person name="Lee W."/>
            <person name="Suh S.H."/>
            <person name="Franz C.M.A.P."/>
        </authorList>
    </citation>
    <scope>NUCLEOTIDE SEQUENCE [LARGE SCALE GENOMIC DNA]</scope>
    <source>
        <strain evidence="1 2">S16</strain>
    </source>
</reference>
<comment type="caution">
    <text evidence="1">The sequence shown here is derived from an EMBL/GenBank/DDBJ whole genome shotgun (WGS) entry which is preliminary data.</text>
</comment>
<accession>A0A5C7CHN1</accession>
<proteinExistence type="predicted"/>
<name>A0A5C7CHN1_SERMA</name>
<dbReference type="AlphaFoldDB" id="A0A5C7CHN1"/>
<dbReference type="Proteomes" id="UP000321126">
    <property type="component" value="Unassembled WGS sequence"/>
</dbReference>
<dbReference type="RefSeq" id="WP_147881555.1">
    <property type="nucleotide sequence ID" value="NZ_CP061075.1"/>
</dbReference>
<evidence type="ECO:0000313" key="2">
    <source>
        <dbReference type="Proteomes" id="UP000321126"/>
    </source>
</evidence>
<gene>
    <name evidence="1" type="ORF">FOT62_09740</name>
</gene>